<evidence type="ECO:0000259" key="1">
    <source>
        <dbReference type="Pfam" id="PF05618"/>
    </source>
</evidence>
<organism evidence="2 3">
    <name type="scientific">Dokdonia donghaensis DSW-1</name>
    <dbReference type="NCBI Taxonomy" id="1300343"/>
    <lineage>
        <taxon>Bacteria</taxon>
        <taxon>Pseudomonadati</taxon>
        <taxon>Bacteroidota</taxon>
        <taxon>Flavobacteriia</taxon>
        <taxon>Flavobacteriales</taxon>
        <taxon>Flavobacteriaceae</taxon>
        <taxon>Dokdonia</taxon>
    </lineage>
</organism>
<dbReference type="OrthoDB" id="9782977at2"/>
<dbReference type="AlphaFoldDB" id="A0A0A2GWK0"/>
<feature type="domain" description="Retropepsin-like aspartic endopeptidase" evidence="1">
    <location>
        <begin position="5"/>
        <end position="134"/>
    </location>
</feature>
<dbReference type="PANTHER" id="PTHR38037:SF2">
    <property type="entry name" value="ATP-DEPENDENT ZINC PROTEASE DOMAIN-CONTAINING PROTEIN-RELATED"/>
    <property type="match status" value="1"/>
</dbReference>
<dbReference type="KEGG" id="ddo:I597_0567"/>
<accession>A0A0A2GWK0</accession>
<evidence type="ECO:0000313" key="3">
    <source>
        <dbReference type="Proteomes" id="UP000030140"/>
    </source>
</evidence>
<dbReference type="PANTHER" id="PTHR38037">
    <property type="entry name" value="ZN_PROTEASE DOMAIN-CONTAINING PROTEIN"/>
    <property type="match status" value="1"/>
</dbReference>
<dbReference type="EMBL" id="JSAQ01000001">
    <property type="protein sequence ID" value="KGO06878.1"/>
    <property type="molecule type" value="Genomic_DNA"/>
</dbReference>
<dbReference type="Proteomes" id="UP000030140">
    <property type="component" value="Unassembled WGS sequence"/>
</dbReference>
<comment type="caution">
    <text evidence="2">The sequence shown here is derived from an EMBL/GenBank/DDBJ whole genome shotgun (WGS) entry which is preliminary data.</text>
</comment>
<keyword evidence="3" id="KW-1185">Reference proteome</keyword>
<reference evidence="2 3" key="1">
    <citation type="submission" date="2014-10" db="EMBL/GenBank/DDBJ databases">
        <title>Draft genome sequence of the proteorhodopsin-containing marine bacterium Dokdonia donghaensis.</title>
        <authorList>
            <person name="Gomez-Consarnau L."/>
            <person name="Gonzalez J.M."/>
            <person name="Riedel T."/>
            <person name="Jaenicke S."/>
            <person name="Wagner-Doebler I."/>
            <person name="Fuhrman J.A."/>
        </authorList>
    </citation>
    <scope>NUCLEOTIDE SEQUENCE [LARGE SCALE GENOMIC DNA]</scope>
    <source>
        <strain evidence="2 3">DSW-1</strain>
    </source>
</reference>
<sequence>MPKRIIGRTDKVDFPELGLQDIDVKVDTGAYTSSIHCHNIVEEKDNLICTFFDKKHPLYNGQVMTFSDYDIAAVRSSNGEIQYRYEVQSKITVYGKTYKISLTLTSREDMRFPVLLGRKFLTNKFIVDTSLTDVSYNLKKNESKNFIS</sequence>
<dbReference type="InterPro" id="IPR008503">
    <property type="entry name" value="Asp_endopeptidase"/>
</dbReference>
<proteinExistence type="predicted"/>
<dbReference type="SUPFAM" id="SSF50630">
    <property type="entry name" value="Acid proteases"/>
    <property type="match status" value="1"/>
</dbReference>
<dbReference type="Gene3D" id="2.40.70.10">
    <property type="entry name" value="Acid Proteases"/>
    <property type="match status" value="1"/>
</dbReference>
<dbReference type="PATRIC" id="fig|1300343.5.peg.574"/>
<protein>
    <submittedName>
        <fullName evidence="2">Peptidase</fullName>
    </submittedName>
</protein>
<gene>
    <name evidence="2" type="ORF">NV36_08485</name>
</gene>
<dbReference type="Pfam" id="PF05618">
    <property type="entry name" value="Zn_protease"/>
    <property type="match status" value="1"/>
</dbReference>
<evidence type="ECO:0000313" key="2">
    <source>
        <dbReference type="EMBL" id="KGO06878.1"/>
    </source>
</evidence>
<dbReference type="RefSeq" id="WP_035326121.1">
    <property type="nucleotide sequence ID" value="NZ_CP015125.1"/>
</dbReference>
<name>A0A0A2GWK0_9FLAO</name>
<dbReference type="InterPro" id="IPR021109">
    <property type="entry name" value="Peptidase_aspartic_dom_sf"/>
</dbReference>